<reference evidence="1" key="1">
    <citation type="submission" date="2020-05" db="EMBL/GenBank/DDBJ databases">
        <authorList>
            <person name="Chiriac C."/>
            <person name="Salcher M."/>
            <person name="Ghai R."/>
            <person name="Kavagutti S V."/>
        </authorList>
    </citation>
    <scope>NUCLEOTIDE SEQUENCE</scope>
</reference>
<dbReference type="EMBL" id="CAEZTO010000004">
    <property type="protein sequence ID" value="CAB4568788.1"/>
    <property type="molecule type" value="Genomic_DNA"/>
</dbReference>
<gene>
    <name evidence="1" type="ORF">UFOPK1503_00734</name>
    <name evidence="2" type="ORF">UFOPK1693_00538</name>
</gene>
<name>A0A6J6CA61_9ZZZZ</name>
<evidence type="ECO:0000313" key="1">
    <source>
        <dbReference type="EMBL" id="CAB4547038.1"/>
    </source>
</evidence>
<dbReference type="AlphaFoldDB" id="A0A6J6CA61"/>
<accession>A0A6J6CA61</accession>
<sequence>MIKLFSFEPYYFNNNGDQGNLEVVEFLLTEQGIRFKESVTIEDADFVLIGDASKAVMEEYSKQLGKLHKPIAARYKQGLPTLLVGSAYEFFAETLGLQYRQQTRESKFVTTQDGYFGYRNSDKTLPACFVKDAFVATSLFGPVLIKNPELLERIITGLSGKLNLPKTVIELIETIRSQNG</sequence>
<organism evidence="1">
    <name type="scientific">freshwater metagenome</name>
    <dbReference type="NCBI Taxonomy" id="449393"/>
    <lineage>
        <taxon>unclassified sequences</taxon>
        <taxon>metagenomes</taxon>
        <taxon>ecological metagenomes</taxon>
    </lineage>
</organism>
<protein>
    <submittedName>
        <fullName evidence="1">Unannotated protein</fullName>
    </submittedName>
</protein>
<dbReference type="EMBL" id="CAEZST010000010">
    <property type="protein sequence ID" value="CAB4547038.1"/>
    <property type="molecule type" value="Genomic_DNA"/>
</dbReference>
<proteinExistence type="predicted"/>
<evidence type="ECO:0000313" key="2">
    <source>
        <dbReference type="EMBL" id="CAB4568788.1"/>
    </source>
</evidence>